<accession>A0A8B8CLH0</accession>
<keyword evidence="2" id="KW-0732">Signal</keyword>
<protein>
    <submittedName>
        <fullName evidence="4">Uncharacterized protein LOC111120259</fullName>
    </submittedName>
</protein>
<reference evidence="4" key="1">
    <citation type="submission" date="2025-08" db="UniProtKB">
        <authorList>
            <consortium name="RefSeq"/>
        </authorList>
    </citation>
    <scope>IDENTIFICATION</scope>
    <source>
        <tissue evidence="4">Whole sample</tissue>
    </source>
</reference>
<keyword evidence="1" id="KW-0812">Transmembrane</keyword>
<keyword evidence="3" id="KW-1185">Reference proteome</keyword>
<proteinExistence type="predicted"/>
<evidence type="ECO:0000256" key="2">
    <source>
        <dbReference type="SAM" id="SignalP"/>
    </source>
</evidence>
<organism evidence="3 4">
    <name type="scientific">Crassostrea virginica</name>
    <name type="common">Eastern oyster</name>
    <dbReference type="NCBI Taxonomy" id="6565"/>
    <lineage>
        <taxon>Eukaryota</taxon>
        <taxon>Metazoa</taxon>
        <taxon>Spiralia</taxon>
        <taxon>Lophotrochozoa</taxon>
        <taxon>Mollusca</taxon>
        <taxon>Bivalvia</taxon>
        <taxon>Autobranchia</taxon>
        <taxon>Pteriomorphia</taxon>
        <taxon>Ostreida</taxon>
        <taxon>Ostreoidea</taxon>
        <taxon>Ostreidae</taxon>
        <taxon>Crassostrea</taxon>
    </lineage>
</organism>
<dbReference type="OrthoDB" id="9885925at2759"/>
<feature type="signal peptide" evidence="2">
    <location>
        <begin position="1"/>
        <end position="26"/>
    </location>
</feature>
<dbReference type="AlphaFoldDB" id="A0A8B8CLH0"/>
<evidence type="ECO:0000256" key="1">
    <source>
        <dbReference type="SAM" id="Phobius"/>
    </source>
</evidence>
<keyword evidence="1" id="KW-0472">Membrane</keyword>
<gene>
    <name evidence="4" type="primary">LOC111120259</name>
</gene>
<dbReference type="GeneID" id="111120259"/>
<keyword evidence="1" id="KW-1133">Transmembrane helix</keyword>
<name>A0A8B8CLH0_CRAVI</name>
<dbReference type="RefSeq" id="XP_022316692.1">
    <property type="nucleotide sequence ID" value="XM_022460984.1"/>
</dbReference>
<dbReference type="Proteomes" id="UP000694844">
    <property type="component" value="Chromosome 2"/>
</dbReference>
<feature type="chain" id="PRO_5034168427" evidence="2">
    <location>
        <begin position="27"/>
        <end position="433"/>
    </location>
</feature>
<dbReference type="KEGG" id="cvn:111120259"/>
<evidence type="ECO:0000313" key="4">
    <source>
        <dbReference type="RefSeq" id="XP_022316692.1"/>
    </source>
</evidence>
<sequence>MGNRWCVRIICITLGILLKYTSKVEGSNGCPESQSLDLGNSFQNVSWDTTWSDYQSKTCSWRLNFQTPDIVEFTLRLEKLILSSHDAFVYSDVGIVQKRMKDKIQMEVCGDGDKTELSSSPAGQEFHRRGSAVCFFIPHADYNFGQNIFTTHFIKMEISVKRNLLGTEKLGSTTRSFEETPISNNNPGTTFIRGTDFLKNRLTTVKAITTTMTSSSDSHPGIEYTSLPVRLMSDSPYLNKTSNPSSSHPFTDRELFSSKLSTHFSRTSGTIFNPLSTVSVATTPWTLTVRTTETTLVFGTTRSNDPAVNTFDGDPTDEKSNMYLIAGVVSGTAMILLLMIFVVVFILRTRRRNEEDTNAYRLSYSQPWPWRKNWVITRSFNEIEAERAKAEMQLKPVLPFRPSLKRFPVAPSQDTVSESLDVEENGVYDNIVA</sequence>
<evidence type="ECO:0000313" key="3">
    <source>
        <dbReference type="Proteomes" id="UP000694844"/>
    </source>
</evidence>
<feature type="transmembrane region" description="Helical" evidence="1">
    <location>
        <begin position="322"/>
        <end position="347"/>
    </location>
</feature>